<evidence type="ECO:0000313" key="8">
    <source>
        <dbReference type="EMBL" id="NKF23905.1"/>
    </source>
</evidence>
<dbReference type="PRINTS" id="PR00411">
    <property type="entry name" value="PNDRDTASEI"/>
</dbReference>
<evidence type="ECO:0000256" key="7">
    <source>
        <dbReference type="ARBA" id="ARBA00023033"/>
    </source>
</evidence>
<dbReference type="InterPro" id="IPR020946">
    <property type="entry name" value="Flavin_mOase-like"/>
</dbReference>
<dbReference type="InterPro" id="IPR051820">
    <property type="entry name" value="FAD-binding_MO"/>
</dbReference>
<dbReference type="PANTHER" id="PTHR43872:SF1">
    <property type="entry name" value="MONOOXYGENASE, PUTATIVE (AFU_ORTHOLOGUE AFUA_8G02570)-RELATED"/>
    <property type="match status" value="1"/>
</dbReference>
<evidence type="ECO:0000256" key="5">
    <source>
        <dbReference type="ARBA" id="ARBA00022857"/>
    </source>
</evidence>
<sequence length="487" mass="54796">MNTTADPTYFDVLIVGAGLSGIGAACHLQQHCPDRRYAIVEARDAIGGTWDLFRYPGIRSDSDMYTLGYSFRPWRQAKAIADGDSIRDYIRDTARDYGVDRHIRYRHRVVHAAWSSPTSRWTVDVETDAGRVQLQCGFLYMCSGYYRYERGYQPAFPGIERFGGRVVHPQQWTPEIDYAGQRVVVIGSGATAVTLMPEMAKQAAHVTMLQRSPTYIASLPAEDGVANALRRHLPAKTAYALARWKNVLFGIAFFQLCRRAPELVKKLLRGRARRALGADYPIDPHFAPRYNPWDQRLCAIPDGDLFAALRRGRAEIVTDHIETFTEHGIRLRSGQELTADLVVTATGLDLVALGGMSISVDGVSVDLAKTMSYKGMMCSDVPNLAFAIGYTNASWTLKCDLTAEYICRVLHYMRAHGHTRCVPRRRDPSVQEEPLIDFSSGYVQRAIDRFPKQGSRSPWKLHQNYVLDLITLRHGRLDDGVMEFSGR</sequence>
<dbReference type="Gene3D" id="3.50.50.60">
    <property type="entry name" value="FAD/NAD(P)-binding domain"/>
    <property type="match status" value="2"/>
</dbReference>
<keyword evidence="7" id="KW-0503">Monooxygenase</keyword>
<evidence type="ECO:0000256" key="6">
    <source>
        <dbReference type="ARBA" id="ARBA00023002"/>
    </source>
</evidence>
<evidence type="ECO:0000256" key="2">
    <source>
        <dbReference type="ARBA" id="ARBA00010139"/>
    </source>
</evidence>
<keyword evidence="6" id="KW-0560">Oxidoreductase</keyword>
<keyword evidence="3" id="KW-0285">Flavoprotein</keyword>
<dbReference type="GO" id="GO:0050660">
    <property type="term" value="F:flavin adenine dinucleotide binding"/>
    <property type="evidence" value="ECO:0007669"/>
    <property type="project" value="InterPro"/>
</dbReference>
<dbReference type="SUPFAM" id="SSF51905">
    <property type="entry name" value="FAD/NAD(P)-binding domain"/>
    <property type="match status" value="1"/>
</dbReference>
<dbReference type="RefSeq" id="WP_168149222.1">
    <property type="nucleotide sequence ID" value="NZ_JAAVXB010000010.1"/>
</dbReference>
<evidence type="ECO:0000256" key="4">
    <source>
        <dbReference type="ARBA" id="ARBA00022827"/>
    </source>
</evidence>
<dbReference type="FunFam" id="3.50.50.60:FF:000228">
    <property type="entry name" value="FAD-containing monooxygenase EthA"/>
    <property type="match status" value="1"/>
</dbReference>
<dbReference type="InterPro" id="IPR036188">
    <property type="entry name" value="FAD/NAD-bd_sf"/>
</dbReference>
<organism evidence="8 9">
    <name type="scientific">Solimonas marina</name>
    <dbReference type="NCBI Taxonomy" id="2714601"/>
    <lineage>
        <taxon>Bacteria</taxon>
        <taxon>Pseudomonadati</taxon>
        <taxon>Pseudomonadota</taxon>
        <taxon>Gammaproteobacteria</taxon>
        <taxon>Nevskiales</taxon>
        <taxon>Nevskiaceae</taxon>
        <taxon>Solimonas</taxon>
    </lineage>
</organism>
<dbReference type="Pfam" id="PF13450">
    <property type="entry name" value="NAD_binding_8"/>
    <property type="match status" value="1"/>
</dbReference>
<name>A0A969WD60_9GAMM</name>
<dbReference type="Proteomes" id="UP000653472">
    <property type="component" value="Unassembled WGS sequence"/>
</dbReference>
<keyword evidence="4" id="KW-0274">FAD</keyword>
<evidence type="ECO:0000313" key="9">
    <source>
        <dbReference type="Proteomes" id="UP000653472"/>
    </source>
</evidence>
<accession>A0A969WD60</accession>
<gene>
    <name evidence="8" type="ORF">G7Y82_16445</name>
</gene>
<dbReference type="EMBL" id="JAAVXB010000010">
    <property type="protein sequence ID" value="NKF23905.1"/>
    <property type="molecule type" value="Genomic_DNA"/>
</dbReference>
<protein>
    <submittedName>
        <fullName evidence="8">NAD(P)/FAD-dependent oxidoreductase</fullName>
    </submittedName>
</protein>
<reference evidence="8" key="1">
    <citation type="submission" date="2020-03" db="EMBL/GenBank/DDBJ databases">
        <title>Solimonas marina sp. nov., isolated from deep seawater of the Pacific Ocean.</title>
        <authorList>
            <person name="Liu X."/>
            <person name="Lai Q."/>
            <person name="Sun F."/>
            <person name="Gai Y."/>
            <person name="Li G."/>
            <person name="Shao Z."/>
        </authorList>
    </citation>
    <scope>NUCLEOTIDE SEQUENCE</scope>
    <source>
        <strain evidence="8">C16B3</strain>
    </source>
</reference>
<dbReference type="GO" id="GO:0050661">
    <property type="term" value="F:NADP binding"/>
    <property type="evidence" value="ECO:0007669"/>
    <property type="project" value="InterPro"/>
</dbReference>
<comment type="similarity">
    <text evidence="2">Belongs to the FAD-binding monooxygenase family.</text>
</comment>
<comment type="caution">
    <text evidence="8">The sequence shown here is derived from an EMBL/GenBank/DDBJ whole genome shotgun (WGS) entry which is preliminary data.</text>
</comment>
<dbReference type="Pfam" id="PF00743">
    <property type="entry name" value="FMO-like"/>
    <property type="match status" value="1"/>
</dbReference>
<keyword evidence="5" id="KW-0521">NADP</keyword>
<proteinExistence type="inferred from homology"/>
<dbReference type="GO" id="GO:0004499">
    <property type="term" value="F:N,N-dimethylaniline monooxygenase activity"/>
    <property type="evidence" value="ECO:0007669"/>
    <property type="project" value="InterPro"/>
</dbReference>
<evidence type="ECO:0000256" key="1">
    <source>
        <dbReference type="ARBA" id="ARBA00001974"/>
    </source>
</evidence>
<comment type="cofactor">
    <cofactor evidence="1">
        <name>FAD</name>
        <dbReference type="ChEBI" id="CHEBI:57692"/>
    </cofactor>
</comment>
<keyword evidence="9" id="KW-1185">Reference proteome</keyword>
<dbReference type="AlphaFoldDB" id="A0A969WD60"/>
<dbReference type="PANTHER" id="PTHR43872">
    <property type="entry name" value="MONOOXYGENASE, PUTATIVE (AFU_ORTHOLOGUE AFUA_8G02570)-RELATED"/>
    <property type="match status" value="1"/>
</dbReference>
<evidence type="ECO:0000256" key="3">
    <source>
        <dbReference type="ARBA" id="ARBA00022630"/>
    </source>
</evidence>